<name>A0ACC0BCQ9_CATRO</name>
<keyword evidence="2" id="KW-1185">Reference proteome</keyword>
<reference evidence="2" key="1">
    <citation type="journal article" date="2023" name="Nat. Plants">
        <title>Single-cell RNA sequencing provides a high-resolution roadmap for understanding the multicellular compartmentation of specialized metabolism.</title>
        <authorList>
            <person name="Sun S."/>
            <person name="Shen X."/>
            <person name="Li Y."/>
            <person name="Li Y."/>
            <person name="Wang S."/>
            <person name="Li R."/>
            <person name="Zhang H."/>
            <person name="Shen G."/>
            <person name="Guo B."/>
            <person name="Wei J."/>
            <person name="Xu J."/>
            <person name="St-Pierre B."/>
            <person name="Chen S."/>
            <person name="Sun C."/>
        </authorList>
    </citation>
    <scope>NUCLEOTIDE SEQUENCE [LARGE SCALE GENOMIC DNA]</scope>
</reference>
<evidence type="ECO:0000313" key="2">
    <source>
        <dbReference type="Proteomes" id="UP001060085"/>
    </source>
</evidence>
<comment type="caution">
    <text evidence="1">The sequence shown here is derived from an EMBL/GenBank/DDBJ whole genome shotgun (WGS) entry which is preliminary data.</text>
</comment>
<sequence>MLSLAGAYIRAPILHRHRHALRSLRNFFEPLLNHFSRMNQSQSNSSDSDPPPPPFNPNEPAIPISYPLKTLEELESKSYFESFHFPFNKSTVKLKSDADGDALPRRPRILVCHDMQGGYVDDKWVQGGSNPDAYAIWHWHLIDVFVYFSHNLVTLPPPSWTNTAHKHGVKVLGTFIMEWDEGKAMADKLLATKESAQMYAERLRELAIALRFDGWLINMEVKLVARQIPNLQEFVSHLTRTMHSSLPASLVIWYDSVTVDGSLKWQNQLNENNKPFFDLCDGIFVNYTWKETFPKDSAVVAGERKFDVYMGIDVFGRGTYGGGEWTANVALDVIKKSDVSAAIFAPGWVYETKQPPDFQSAQNRWWDLVEESWQVSQKYPKMLPFYSNFDQGHGYHFSVDGGQVSGVPWNNISSQSFQPFLKFSGDSSKDPIKVTMNFEEASFSGGGNITFGGTLEGDAFFTTRLFLGELALGDVPVHFAYSVKSNGSSLLGLSLELTNATQRKKSVLLASWGNTLHTKSRFSSHFDTVIMPHQVTKLETAPGWIKQHSSIAMEGSVLTGIYAVCYMSKPVRDDASLGLVQSEYYAVLGDLLVHQSSENPNFPPSKSWLVYGKYIKWSSGSEGSKKLSIKLIWKLEDGDASLFPNYNIYVQKQENAAEVAEYLGAATVEAFYVSDLLVPSAISSLKFIIQVCDLNGTIQKLEDSPYHELQVDDGKLP</sequence>
<gene>
    <name evidence="1" type="ORF">M9H77_10803</name>
</gene>
<organism evidence="1 2">
    <name type="scientific">Catharanthus roseus</name>
    <name type="common">Madagascar periwinkle</name>
    <name type="synonym">Vinca rosea</name>
    <dbReference type="NCBI Taxonomy" id="4058"/>
    <lineage>
        <taxon>Eukaryota</taxon>
        <taxon>Viridiplantae</taxon>
        <taxon>Streptophyta</taxon>
        <taxon>Embryophyta</taxon>
        <taxon>Tracheophyta</taxon>
        <taxon>Spermatophyta</taxon>
        <taxon>Magnoliopsida</taxon>
        <taxon>eudicotyledons</taxon>
        <taxon>Gunneridae</taxon>
        <taxon>Pentapetalae</taxon>
        <taxon>asterids</taxon>
        <taxon>lamiids</taxon>
        <taxon>Gentianales</taxon>
        <taxon>Apocynaceae</taxon>
        <taxon>Rauvolfioideae</taxon>
        <taxon>Vinceae</taxon>
        <taxon>Catharanthinae</taxon>
        <taxon>Catharanthus</taxon>
    </lineage>
</organism>
<accession>A0ACC0BCQ9</accession>
<protein>
    <submittedName>
        <fullName evidence="1">Uncharacterized protein</fullName>
    </submittedName>
</protein>
<proteinExistence type="predicted"/>
<dbReference type="EMBL" id="CM044703">
    <property type="protein sequence ID" value="KAI5670439.1"/>
    <property type="molecule type" value="Genomic_DNA"/>
</dbReference>
<evidence type="ECO:0000313" key="1">
    <source>
        <dbReference type="EMBL" id="KAI5670439.1"/>
    </source>
</evidence>
<dbReference type="Proteomes" id="UP001060085">
    <property type="component" value="Linkage Group LG03"/>
</dbReference>